<evidence type="ECO:0000256" key="1">
    <source>
        <dbReference type="ARBA" id="ARBA00000971"/>
    </source>
</evidence>
<dbReference type="InterPro" id="IPR020892">
    <property type="entry name" value="Cyclophilin-type_PPIase_CS"/>
</dbReference>
<dbReference type="InterPro" id="IPR002130">
    <property type="entry name" value="Cyclophilin-type_PPIase_dom"/>
</dbReference>
<organism evidence="7">
    <name type="scientific">Mantoniella antarctica</name>
    <dbReference type="NCBI Taxonomy" id="81844"/>
    <lineage>
        <taxon>Eukaryota</taxon>
        <taxon>Viridiplantae</taxon>
        <taxon>Chlorophyta</taxon>
        <taxon>Mamiellophyceae</taxon>
        <taxon>Mamiellales</taxon>
        <taxon>Mamiellaceae</taxon>
        <taxon>Mantoniella</taxon>
    </lineage>
</organism>
<accession>A0A7S0XFP6</accession>
<feature type="domain" description="PPIase cyclophilin-type" evidence="6">
    <location>
        <begin position="76"/>
        <end position="234"/>
    </location>
</feature>
<dbReference type="GO" id="GO:0016018">
    <property type="term" value="F:cyclosporin A binding"/>
    <property type="evidence" value="ECO:0007669"/>
    <property type="project" value="TreeGrafter"/>
</dbReference>
<comment type="catalytic activity">
    <reaction evidence="1 5">
        <text>[protein]-peptidylproline (omega=180) = [protein]-peptidylproline (omega=0)</text>
        <dbReference type="Rhea" id="RHEA:16237"/>
        <dbReference type="Rhea" id="RHEA-COMP:10747"/>
        <dbReference type="Rhea" id="RHEA-COMP:10748"/>
        <dbReference type="ChEBI" id="CHEBI:83833"/>
        <dbReference type="ChEBI" id="CHEBI:83834"/>
        <dbReference type="EC" id="5.2.1.8"/>
    </reaction>
</comment>
<dbReference type="Pfam" id="PF00160">
    <property type="entry name" value="Pro_isomerase"/>
    <property type="match status" value="1"/>
</dbReference>
<dbReference type="EMBL" id="HBFC01032137">
    <property type="protein sequence ID" value="CAD8719832.1"/>
    <property type="molecule type" value="Transcribed_RNA"/>
</dbReference>
<reference evidence="7" key="1">
    <citation type="submission" date="2021-01" db="EMBL/GenBank/DDBJ databases">
        <authorList>
            <person name="Corre E."/>
            <person name="Pelletier E."/>
            <person name="Niang G."/>
            <person name="Scheremetjew M."/>
            <person name="Finn R."/>
            <person name="Kale V."/>
            <person name="Holt S."/>
            <person name="Cochrane G."/>
            <person name="Meng A."/>
            <person name="Brown T."/>
            <person name="Cohen L."/>
        </authorList>
    </citation>
    <scope>NUCLEOTIDE SEQUENCE</scope>
    <source>
        <strain evidence="7">SL-175</strain>
    </source>
</reference>
<dbReference type="EC" id="5.2.1.8" evidence="5"/>
<dbReference type="AlphaFoldDB" id="A0A7S0XFP6"/>
<dbReference type="PANTHER" id="PTHR11071">
    <property type="entry name" value="PEPTIDYL-PROLYL CIS-TRANS ISOMERASE"/>
    <property type="match status" value="1"/>
</dbReference>
<evidence type="ECO:0000256" key="5">
    <source>
        <dbReference type="RuleBase" id="RU363019"/>
    </source>
</evidence>
<dbReference type="SUPFAM" id="SSF50891">
    <property type="entry name" value="Cyclophilin-like"/>
    <property type="match status" value="1"/>
</dbReference>
<dbReference type="InterPro" id="IPR029000">
    <property type="entry name" value="Cyclophilin-like_dom_sf"/>
</dbReference>
<gene>
    <name evidence="7" type="ORF">MANT1106_LOCUS19044</name>
</gene>
<evidence type="ECO:0000256" key="2">
    <source>
        <dbReference type="ARBA" id="ARBA00007365"/>
    </source>
</evidence>
<comment type="function">
    <text evidence="5">PPIases accelerate the folding of proteins. It catalyzes the cis-trans isomerization of proline imidic peptide bonds in oligopeptides.</text>
</comment>
<dbReference type="GO" id="GO:0006457">
    <property type="term" value="P:protein folding"/>
    <property type="evidence" value="ECO:0007669"/>
    <property type="project" value="InterPro"/>
</dbReference>
<evidence type="ECO:0000256" key="4">
    <source>
        <dbReference type="ARBA" id="ARBA00023235"/>
    </source>
</evidence>
<dbReference type="PROSITE" id="PS00170">
    <property type="entry name" value="CSA_PPIASE_1"/>
    <property type="match status" value="1"/>
</dbReference>
<dbReference type="GO" id="GO:0003755">
    <property type="term" value="F:peptidyl-prolyl cis-trans isomerase activity"/>
    <property type="evidence" value="ECO:0007669"/>
    <property type="project" value="UniProtKB-UniRule"/>
</dbReference>
<keyword evidence="3 5" id="KW-0697">Rotamase</keyword>
<dbReference type="PROSITE" id="PS50072">
    <property type="entry name" value="CSA_PPIASE_2"/>
    <property type="match status" value="1"/>
</dbReference>
<dbReference type="Gene3D" id="2.40.100.10">
    <property type="entry name" value="Cyclophilin-like"/>
    <property type="match status" value="1"/>
</dbReference>
<dbReference type="PRINTS" id="PR00153">
    <property type="entry name" value="CSAPPISMRASE"/>
</dbReference>
<dbReference type="FunFam" id="2.40.100.10:FF:000025">
    <property type="entry name" value="Peptidyl-prolyl cis-trans isomerase CYP19-2"/>
    <property type="match status" value="1"/>
</dbReference>
<evidence type="ECO:0000313" key="7">
    <source>
        <dbReference type="EMBL" id="CAD8719832.1"/>
    </source>
</evidence>
<proteinExistence type="inferred from homology"/>
<protein>
    <recommendedName>
        <fullName evidence="5">Peptidyl-prolyl cis-trans isomerase</fullName>
        <shortName evidence="5">PPIase</shortName>
        <ecNumber evidence="5">5.2.1.8</ecNumber>
    </recommendedName>
</protein>
<sequence>MPNSRIFLDIDIGSHRAKYERARAFVEATDLRYGFTSKEIAELGGGEKQRIYELYENDFEWSGKGPIVIEPAEEERLTVELYDDKAPLAVENFKALCTGERGMSKNCGVRYHYKGVRFHRVVRGFMMQGGDFAMQNGSGGESVWGKKFKDEKDGLKLKHDARGVLSMGNTGKHSNGAQFFLTFAPCKALDGKHVVFGRVVAGWEVLDKVEAAAVAPGGVSEEPTVPIVVADCGLL</sequence>
<keyword evidence="4 5" id="KW-0413">Isomerase</keyword>
<comment type="similarity">
    <text evidence="2 5">Belongs to the cyclophilin-type PPIase family.</text>
</comment>
<dbReference type="GO" id="GO:0005737">
    <property type="term" value="C:cytoplasm"/>
    <property type="evidence" value="ECO:0007669"/>
    <property type="project" value="TreeGrafter"/>
</dbReference>
<evidence type="ECO:0000256" key="3">
    <source>
        <dbReference type="ARBA" id="ARBA00023110"/>
    </source>
</evidence>
<evidence type="ECO:0000259" key="6">
    <source>
        <dbReference type="PROSITE" id="PS50072"/>
    </source>
</evidence>
<dbReference type="PANTHER" id="PTHR11071:SF561">
    <property type="entry name" value="PEPTIDYL-PROLYL CIS-TRANS ISOMERASE D-RELATED"/>
    <property type="match status" value="1"/>
</dbReference>
<name>A0A7S0XFP6_9CHLO</name>